<organism evidence="2 3">
    <name type="scientific">Coprinopsis marcescibilis</name>
    <name type="common">Agaric fungus</name>
    <name type="synonym">Psathyrella marcescibilis</name>
    <dbReference type="NCBI Taxonomy" id="230819"/>
    <lineage>
        <taxon>Eukaryota</taxon>
        <taxon>Fungi</taxon>
        <taxon>Dikarya</taxon>
        <taxon>Basidiomycota</taxon>
        <taxon>Agaricomycotina</taxon>
        <taxon>Agaricomycetes</taxon>
        <taxon>Agaricomycetidae</taxon>
        <taxon>Agaricales</taxon>
        <taxon>Agaricineae</taxon>
        <taxon>Psathyrellaceae</taxon>
        <taxon>Coprinopsis</taxon>
    </lineage>
</organism>
<dbReference type="EMBL" id="ML210279">
    <property type="protein sequence ID" value="TFK21063.1"/>
    <property type="molecule type" value="Genomic_DNA"/>
</dbReference>
<feature type="region of interest" description="Disordered" evidence="1">
    <location>
        <begin position="157"/>
        <end position="249"/>
    </location>
</feature>
<feature type="region of interest" description="Disordered" evidence="1">
    <location>
        <begin position="1"/>
        <end position="24"/>
    </location>
</feature>
<evidence type="ECO:0000313" key="2">
    <source>
        <dbReference type="EMBL" id="TFK21063.1"/>
    </source>
</evidence>
<feature type="compositionally biased region" description="Low complexity" evidence="1">
    <location>
        <begin position="215"/>
        <end position="229"/>
    </location>
</feature>
<protein>
    <submittedName>
        <fullName evidence="2">Uncharacterized protein</fullName>
    </submittedName>
</protein>
<name>A0A5C3KMH8_COPMA</name>
<gene>
    <name evidence="2" type="ORF">FA15DRAFT_658598</name>
</gene>
<feature type="compositionally biased region" description="Polar residues" evidence="1">
    <location>
        <begin position="204"/>
        <end position="213"/>
    </location>
</feature>
<feature type="compositionally biased region" description="Basic residues" evidence="1">
    <location>
        <begin position="184"/>
        <end position="194"/>
    </location>
</feature>
<evidence type="ECO:0000313" key="3">
    <source>
        <dbReference type="Proteomes" id="UP000307440"/>
    </source>
</evidence>
<dbReference type="AlphaFoldDB" id="A0A5C3KMH8"/>
<feature type="compositionally biased region" description="Basic residues" evidence="1">
    <location>
        <begin position="87"/>
        <end position="99"/>
    </location>
</feature>
<reference evidence="2 3" key="1">
    <citation type="journal article" date="2019" name="Nat. Ecol. Evol.">
        <title>Megaphylogeny resolves global patterns of mushroom evolution.</title>
        <authorList>
            <person name="Varga T."/>
            <person name="Krizsan K."/>
            <person name="Foldi C."/>
            <person name="Dima B."/>
            <person name="Sanchez-Garcia M."/>
            <person name="Sanchez-Ramirez S."/>
            <person name="Szollosi G.J."/>
            <person name="Szarkandi J.G."/>
            <person name="Papp V."/>
            <person name="Albert L."/>
            <person name="Andreopoulos W."/>
            <person name="Angelini C."/>
            <person name="Antonin V."/>
            <person name="Barry K.W."/>
            <person name="Bougher N.L."/>
            <person name="Buchanan P."/>
            <person name="Buyck B."/>
            <person name="Bense V."/>
            <person name="Catcheside P."/>
            <person name="Chovatia M."/>
            <person name="Cooper J."/>
            <person name="Damon W."/>
            <person name="Desjardin D."/>
            <person name="Finy P."/>
            <person name="Geml J."/>
            <person name="Haridas S."/>
            <person name="Hughes K."/>
            <person name="Justo A."/>
            <person name="Karasinski D."/>
            <person name="Kautmanova I."/>
            <person name="Kiss B."/>
            <person name="Kocsube S."/>
            <person name="Kotiranta H."/>
            <person name="LaButti K.M."/>
            <person name="Lechner B.E."/>
            <person name="Liimatainen K."/>
            <person name="Lipzen A."/>
            <person name="Lukacs Z."/>
            <person name="Mihaltcheva S."/>
            <person name="Morgado L.N."/>
            <person name="Niskanen T."/>
            <person name="Noordeloos M.E."/>
            <person name="Ohm R.A."/>
            <person name="Ortiz-Santana B."/>
            <person name="Ovrebo C."/>
            <person name="Racz N."/>
            <person name="Riley R."/>
            <person name="Savchenko A."/>
            <person name="Shiryaev A."/>
            <person name="Soop K."/>
            <person name="Spirin V."/>
            <person name="Szebenyi C."/>
            <person name="Tomsovsky M."/>
            <person name="Tulloss R.E."/>
            <person name="Uehling J."/>
            <person name="Grigoriev I.V."/>
            <person name="Vagvolgyi C."/>
            <person name="Papp T."/>
            <person name="Martin F.M."/>
            <person name="Miettinen O."/>
            <person name="Hibbett D.S."/>
            <person name="Nagy L.G."/>
        </authorList>
    </citation>
    <scope>NUCLEOTIDE SEQUENCE [LARGE SCALE GENOMIC DNA]</scope>
    <source>
        <strain evidence="2 3">CBS 121175</strain>
    </source>
</reference>
<feature type="compositionally biased region" description="Basic residues" evidence="1">
    <location>
        <begin position="118"/>
        <end position="127"/>
    </location>
</feature>
<dbReference type="Proteomes" id="UP000307440">
    <property type="component" value="Unassembled WGS sequence"/>
</dbReference>
<keyword evidence="3" id="KW-1185">Reference proteome</keyword>
<evidence type="ECO:0000256" key="1">
    <source>
        <dbReference type="SAM" id="MobiDB-lite"/>
    </source>
</evidence>
<feature type="region of interest" description="Disordered" evidence="1">
    <location>
        <begin position="79"/>
        <end position="141"/>
    </location>
</feature>
<proteinExistence type="predicted"/>
<sequence length="408" mass="43780">MHKEHNGQQTGAMSMGSKRQGKQVRNRWQLGQVLQQVQRAQWARQAAIEMGAMSTVGRDGTVGSEGGTYDKHSRRGWAWDREGHGSCNKHKGQLGRSRRQAAPVTSTKGGKRGEHGRHLQRARRAGRARQAWADSGEAGGTCDNECEGQLELGCSGRGQVRSGRGNEREGQGAQSAAPVTSAKGRQHSRQHLRQVQRAQRAGSAATTGSNCNKQGGRAVRARAAPATGAKGREARSGCKGQRTQQAVPAMSREGARGREGAMSAVVACPGVEQWEDEEAQPKWEQGGNREREERLMGGLSHDLLLPWFEPQSGCIALDSSFMAFVWQLHSPGIAFVQQPHSSHMALAWPLYGLHTAAVPALRSSRTALAWPSHDSCTRAMPEPCQGCTSSIPGLHGRCAAAARTCGGG</sequence>
<accession>A0A5C3KMH8</accession>